<dbReference type="Proteomes" id="UP000824242">
    <property type="component" value="Unassembled WGS sequence"/>
</dbReference>
<reference evidence="1" key="1">
    <citation type="submission" date="2020-10" db="EMBL/GenBank/DDBJ databases">
        <authorList>
            <person name="Gilroy R."/>
        </authorList>
    </citation>
    <scope>NUCLEOTIDE SEQUENCE</scope>
    <source>
        <strain evidence="1">ChiSxjej1B13-7958</strain>
    </source>
</reference>
<name>A0A9D1AMG6_9FIRM</name>
<protein>
    <submittedName>
        <fullName evidence="1">Uncharacterized protein</fullName>
    </submittedName>
</protein>
<reference evidence="1" key="2">
    <citation type="journal article" date="2021" name="PeerJ">
        <title>Extensive microbial diversity within the chicken gut microbiome revealed by metagenomics and culture.</title>
        <authorList>
            <person name="Gilroy R."/>
            <person name="Ravi A."/>
            <person name="Getino M."/>
            <person name="Pursley I."/>
            <person name="Horton D.L."/>
            <person name="Alikhan N.F."/>
            <person name="Baker D."/>
            <person name="Gharbi K."/>
            <person name="Hall N."/>
            <person name="Watson M."/>
            <person name="Adriaenssens E.M."/>
            <person name="Foster-Nyarko E."/>
            <person name="Jarju S."/>
            <person name="Secka A."/>
            <person name="Antonio M."/>
            <person name="Oren A."/>
            <person name="Chaudhuri R.R."/>
            <person name="La Ragione R."/>
            <person name="Hildebrand F."/>
            <person name="Pallen M.J."/>
        </authorList>
    </citation>
    <scope>NUCLEOTIDE SEQUENCE</scope>
    <source>
        <strain evidence="1">ChiSxjej1B13-7958</strain>
    </source>
</reference>
<organism evidence="1 2">
    <name type="scientific">Candidatus Caccousia avicola</name>
    <dbReference type="NCBI Taxonomy" id="2840721"/>
    <lineage>
        <taxon>Bacteria</taxon>
        <taxon>Bacillati</taxon>
        <taxon>Bacillota</taxon>
        <taxon>Clostridia</taxon>
        <taxon>Eubacteriales</taxon>
        <taxon>Oscillospiraceae</taxon>
        <taxon>Oscillospiraceae incertae sedis</taxon>
        <taxon>Candidatus Caccousia</taxon>
    </lineage>
</organism>
<dbReference type="EMBL" id="DVGZ01000004">
    <property type="protein sequence ID" value="HIR46133.1"/>
    <property type="molecule type" value="Genomic_DNA"/>
</dbReference>
<evidence type="ECO:0000313" key="1">
    <source>
        <dbReference type="EMBL" id="HIR46133.1"/>
    </source>
</evidence>
<comment type="caution">
    <text evidence="1">The sequence shown here is derived from an EMBL/GenBank/DDBJ whole genome shotgun (WGS) entry which is preliminary data.</text>
</comment>
<sequence length="56" mass="6192">MQSTRASIALGEATAHALQRGYTNGDTEEALRYAAEIKHRQKDFLAQQGIQAVMED</sequence>
<gene>
    <name evidence="1" type="ORF">IAB89_00525</name>
</gene>
<accession>A0A9D1AMG6</accession>
<proteinExistence type="predicted"/>
<evidence type="ECO:0000313" key="2">
    <source>
        <dbReference type="Proteomes" id="UP000824242"/>
    </source>
</evidence>
<dbReference type="AlphaFoldDB" id="A0A9D1AMG6"/>